<dbReference type="InterPro" id="IPR006558">
    <property type="entry name" value="LamG-like"/>
</dbReference>
<evidence type="ECO:0000256" key="1">
    <source>
        <dbReference type="ARBA" id="ARBA00022729"/>
    </source>
</evidence>
<sequence length="273" mass="28813">MVVGLMTSATGLKAQTLIAHFPLDEDGDSAAVGGFNASEMTDVEFGSEGANANTGTSATFNGTTSIIQHDWSADLNPESFTLTLWARSEGGAGAWHSPVTSRNDLNPDSQGYLIYDNDPSGVWTFWSGNGDVDGNWQILNGPEVTLGEWEHIAITYDNELEIKQLYINGELAVESDDSIFPNDTTPFNIGAGQDYGTGFWFIGDLDDIGLWDGALSQEDIQLAMEEGVATFASGDGGDGLVAHFPLDTDGNSSDVGGFTASTVTDVEFGGEGA</sequence>
<organism evidence="4">
    <name type="scientific">marine metagenome</name>
    <dbReference type="NCBI Taxonomy" id="408172"/>
    <lineage>
        <taxon>unclassified sequences</taxon>
        <taxon>metagenomes</taxon>
        <taxon>ecological metagenomes</taxon>
    </lineage>
</organism>
<dbReference type="SMART" id="SM00560">
    <property type="entry name" value="LamGL"/>
    <property type="match status" value="1"/>
</dbReference>
<keyword evidence="2" id="KW-1015">Disulfide bond</keyword>
<proteinExistence type="predicted"/>
<dbReference type="SUPFAM" id="SSF49899">
    <property type="entry name" value="Concanavalin A-like lectins/glucanases"/>
    <property type="match status" value="1"/>
</dbReference>
<accession>A0A381YUI1</accession>
<reference evidence="4" key="1">
    <citation type="submission" date="2018-05" db="EMBL/GenBank/DDBJ databases">
        <authorList>
            <person name="Lanie J.A."/>
            <person name="Ng W.-L."/>
            <person name="Kazmierczak K.M."/>
            <person name="Andrzejewski T.M."/>
            <person name="Davidsen T.M."/>
            <person name="Wayne K.J."/>
            <person name="Tettelin H."/>
            <person name="Glass J.I."/>
            <person name="Rusch D."/>
            <person name="Podicherti R."/>
            <person name="Tsui H.-C.T."/>
            <person name="Winkler M.E."/>
        </authorList>
    </citation>
    <scope>NUCLEOTIDE SEQUENCE</scope>
</reference>
<protein>
    <recommendedName>
        <fullName evidence="3">LamG-like jellyroll fold domain-containing protein</fullName>
    </recommendedName>
</protein>
<evidence type="ECO:0000313" key="4">
    <source>
        <dbReference type="EMBL" id="SVA80639.1"/>
    </source>
</evidence>
<dbReference type="Pfam" id="PF13385">
    <property type="entry name" value="Laminin_G_3"/>
    <property type="match status" value="1"/>
</dbReference>
<keyword evidence="1" id="KW-0732">Signal</keyword>
<evidence type="ECO:0000259" key="3">
    <source>
        <dbReference type="SMART" id="SM00560"/>
    </source>
</evidence>
<evidence type="ECO:0000256" key="2">
    <source>
        <dbReference type="ARBA" id="ARBA00023157"/>
    </source>
</evidence>
<feature type="non-terminal residue" evidence="4">
    <location>
        <position position="273"/>
    </location>
</feature>
<dbReference type="AlphaFoldDB" id="A0A381YUI1"/>
<dbReference type="InterPro" id="IPR013320">
    <property type="entry name" value="ConA-like_dom_sf"/>
</dbReference>
<name>A0A381YUI1_9ZZZZ</name>
<dbReference type="Gene3D" id="2.60.120.200">
    <property type="match status" value="1"/>
</dbReference>
<dbReference type="EMBL" id="UINC01019087">
    <property type="protein sequence ID" value="SVA80639.1"/>
    <property type="molecule type" value="Genomic_DNA"/>
</dbReference>
<gene>
    <name evidence="4" type="ORF">METZ01_LOCUS133493</name>
</gene>
<feature type="domain" description="LamG-like jellyroll fold" evidence="3">
    <location>
        <begin position="78"/>
        <end position="218"/>
    </location>
</feature>